<evidence type="ECO:0000259" key="1">
    <source>
        <dbReference type="Pfam" id="PF04149"/>
    </source>
</evidence>
<protein>
    <recommendedName>
        <fullName evidence="1">DUF397 domain-containing protein</fullName>
    </recommendedName>
</protein>
<dbReference type="AlphaFoldDB" id="A0A918EGG1"/>
<dbReference type="RefSeq" id="WP_189227030.1">
    <property type="nucleotide sequence ID" value="NZ_BMRG01000020.1"/>
</dbReference>
<gene>
    <name evidence="2" type="ORF">GCM10010185_63670</name>
</gene>
<dbReference type="Proteomes" id="UP000639606">
    <property type="component" value="Unassembled WGS sequence"/>
</dbReference>
<proteinExistence type="predicted"/>
<evidence type="ECO:0000313" key="2">
    <source>
        <dbReference type="EMBL" id="GGP80969.1"/>
    </source>
</evidence>
<dbReference type="EMBL" id="BMRG01000020">
    <property type="protein sequence ID" value="GGP80969.1"/>
    <property type="molecule type" value="Genomic_DNA"/>
</dbReference>
<keyword evidence="3" id="KW-1185">Reference proteome</keyword>
<organism evidence="2 3">
    <name type="scientific">Saccharothrix coeruleofusca</name>
    <dbReference type="NCBI Taxonomy" id="33919"/>
    <lineage>
        <taxon>Bacteria</taxon>
        <taxon>Bacillati</taxon>
        <taxon>Actinomycetota</taxon>
        <taxon>Actinomycetes</taxon>
        <taxon>Pseudonocardiales</taxon>
        <taxon>Pseudonocardiaceae</taxon>
        <taxon>Saccharothrix</taxon>
    </lineage>
</organism>
<dbReference type="InterPro" id="IPR007278">
    <property type="entry name" value="DUF397"/>
</dbReference>
<accession>A0A918EGG1</accession>
<feature type="domain" description="DUF397" evidence="1">
    <location>
        <begin position="4"/>
        <end position="54"/>
    </location>
</feature>
<evidence type="ECO:0000313" key="3">
    <source>
        <dbReference type="Proteomes" id="UP000639606"/>
    </source>
</evidence>
<reference evidence="2" key="1">
    <citation type="journal article" date="2014" name="Int. J. Syst. Evol. Microbiol.">
        <title>Complete genome sequence of Corynebacterium casei LMG S-19264T (=DSM 44701T), isolated from a smear-ripened cheese.</title>
        <authorList>
            <consortium name="US DOE Joint Genome Institute (JGI-PGF)"/>
            <person name="Walter F."/>
            <person name="Albersmeier A."/>
            <person name="Kalinowski J."/>
            <person name="Ruckert C."/>
        </authorList>
    </citation>
    <scope>NUCLEOTIDE SEQUENCE</scope>
    <source>
        <strain evidence="2">JCM 3313</strain>
    </source>
</reference>
<reference evidence="2" key="2">
    <citation type="submission" date="2020-09" db="EMBL/GenBank/DDBJ databases">
        <authorList>
            <person name="Sun Q."/>
            <person name="Ohkuma M."/>
        </authorList>
    </citation>
    <scope>NUCLEOTIDE SEQUENCE</scope>
    <source>
        <strain evidence="2">JCM 3313</strain>
    </source>
</reference>
<comment type="caution">
    <text evidence="2">The sequence shown here is derived from an EMBL/GenBank/DDBJ whole genome shotgun (WGS) entry which is preliminary data.</text>
</comment>
<dbReference type="Pfam" id="PF04149">
    <property type="entry name" value="DUF397"/>
    <property type="match status" value="1"/>
</dbReference>
<name>A0A918EGG1_9PSEU</name>
<sequence length="56" mass="6288">MITDWRKSSRSVDNSTCVEVGWTGEVVGYRDSKNPRPTLIFSRRAAAAFVANIKRS</sequence>